<gene>
    <name evidence="2" type="ORF">TRIUR3_28381</name>
</gene>
<evidence type="ECO:0000256" key="1">
    <source>
        <dbReference type="SAM" id="MobiDB-lite"/>
    </source>
</evidence>
<feature type="compositionally biased region" description="Basic and acidic residues" evidence="1">
    <location>
        <begin position="47"/>
        <end position="57"/>
    </location>
</feature>
<evidence type="ECO:0000313" key="2">
    <source>
        <dbReference type="EMBL" id="EMS57982.1"/>
    </source>
</evidence>
<reference evidence="2" key="1">
    <citation type="journal article" date="2013" name="Nature">
        <title>Draft genome of the wheat A-genome progenitor Triticum urartu.</title>
        <authorList>
            <person name="Ling H.Q."/>
            <person name="Zhao S."/>
            <person name="Liu D."/>
            <person name="Wang J."/>
            <person name="Sun H."/>
            <person name="Zhang C."/>
            <person name="Fan H."/>
            <person name="Li D."/>
            <person name="Dong L."/>
            <person name="Tao Y."/>
            <person name="Gao C."/>
            <person name="Wu H."/>
            <person name="Li Y."/>
            <person name="Cui Y."/>
            <person name="Guo X."/>
            <person name="Zheng S."/>
            <person name="Wang B."/>
            <person name="Yu K."/>
            <person name="Liang Q."/>
            <person name="Yang W."/>
            <person name="Lou X."/>
            <person name="Chen J."/>
            <person name="Feng M."/>
            <person name="Jian J."/>
            <person name="Zhang X."/>
            <person name="Luo G."/>
            <person name="Jiang Y."/>
            <person name="Liu J."/>
            <person name="Wang Z."/>
            <person name="Sha Y."/>
            <person name="Zhang B."/>
            <person name="Wu H."/>
            <person name="Tang D."/>
            <person name="Shen Q."/>
            <person name="Xue P."/>
            <person name="Zou S."/>
            <person name="Wang X."/>
            <person name="Liu X."/>
            <person name="Wang F."/>
            <person name="Yang Y."/>
            <person name="An X."/>
            <person name="Dong Z."/>
            <person name="Zhang K."/>
            <person name="Zhang X."/>
            <person name="Luo M.C."/>
            <person name="Dvorak J."/>
            <person name="Tong Y."/>
            <person name="Wang J."/>
            <person name="Yang H."/>
            <person name="Li Z."/>
            <person name="Wang D."/>
            <person name="Zhang A."/>
            <person name="Wang J."/>
        </authorList>
    </citation>
    <scope>NUCLEOTIDE SEQUENCE</scope>
</reference>
<accession>M7ZD25</accession>
<sequence>MATKIYIVLLDLGTRRYAGGGDEEGRRLRPRRGGHRLAGAGDTARGGAREDARGAGA</sequence>
<feature type="region of interest" description="Disordered" evidence="1">
    <location>
        <begin position="16"/>
        <end position="57"/>
    </location>
</feature>
<protein>
    <submittedName>
        <fullName evidence="2">Uncharacterized protein</fullName>
    </submittedName>
</protein>
<name>M7ZD25_TRIUA</name>
<feature type="compositionally biased region" description="Low complexity" evidence="1">
    <location>
        <begin position="37"/>
        <end position="46"/>
    </location>
</feature>
<organism evidence="2">
    <name type="scientific">Triticum urartu</name>
    <name type="common">Red wild einkorn</name>
    <name type="synonym">Crithodium urartu</name>
    <dbReference type="NCBI Taxonomy" id="4572"/>
    <lineage>
        <taxon>Eukaryota</taxon>
        <taxon>Viridiplantae</taxon>
        <taxon>Streptophyta</taxon>
        <taxon>Embryophyta</taxon>
        <taxon>Tracheophyta</taxon>
        <taxon>Spermatophyta</taxon>
        <taxon>Magnoliopsida</taxon>
        <taxon>Liliopsida</taxon>
        <taxon>Poales</taxon>
        <taxon>Poaceae</taxon>
        <taxon>BOP clade</taxon>
        <taxon>Pooideae</taxon>
        <taxon>Triticodae</taxon>
        <taxon>Triticeae</taxon>
        <taxon>Triticinae</taxon>
        <taxon>Triticum</taxon>
    </lineage>
</organism>
<proteinExistence type="predicted"/>
<dbReference type="EMBL" id="KD137848">
    <property type="protein sequence ID" value="EMS57982.1"/>
    <property type="molecule type" value="Genomic_DNA"/>
</dbReference>
<dbReference type="AlphaFoldDB" id="M7ZD25"/>